<dbReference type="Proteomes" id="UP000674234">
    <property type="component" value="Unassembled WGS sequence"/>
</dbReference>
<comment type="caution">
    <text evidence="2">The sequence shown here is derived from an EMBL/GenBank/DDBJ whole genome shotgun (WGS) entry which is preliminary data.</text>
</comment>
<keyword evidence="3" id="KW-1185">Reference proteome</keyword>
<keyword evidence="1" id="KW-0472">Membrane</keyword>
<dbReference type="AlphaFoldDB" id="A0A940WV73"/>
<evidence type="ECO:0000313" key="2">
    <source>
        <dbReference type="EMBL" id="MBP2708000.1"/>
    </source>
</evidence>
<proteinExistence type="predicted"/>
<evidence type="ECO:0000256" key="1">
    <source>
        <dbReference type="SAM" id="Phobius"/>
    </source>
</evidence>
<sequence>MLNLIGALLSGLGGILFALTITAEVLPFAYAADPAVLPETEGRKLFDLLNAHQSLLVPAIVGTQIAIAVGVLVALIGTLLSRTMPRWLSIVGILYIIVFVGLPAEMLGRTPWLRGGSNLHRIGPTAGGGGPTVWKASKRALGRALPKMIDSEG</sequence>
<protein>
    <submittedName>
        <fullName evidence="2">Uncharacterized protein</fullName>
    </submittedName>
</protein>
<keyword evidence="1" id="KW-0812">Transmembrane</keyword>
<dbReference type="RefSeq" id="WP_210159255.1">
    <property type="nucleotide sequence ID" value="NZ_JAFCNB010000025.1"/>
</dbReference>
<evidence type="ECO:0000313" key="3">
    <source>
        <dbReference type="Proteomes" id="UP000674234"/>
    </source>
</evidence>
<keyword evidence="1" id="KW-1133">Transmembrane helix</keyword>
<organism evidence="2 3">
    <name type="scientific">Microbispora oryzae</name>
    <dbReference type="NCBI Taxonomy" id="2806554"/>
    <lineage>
        <taxon>Bacteria</taxon>
        <taxon>Bacillati</taxon>
        <taxon>Actinomycetota</taxon>
        <taxon>Actinomycetes</taxon>
        <taxon>Streptosporangiales</taxon>
        <taxon>Streptosporangiaceae</taxon>
        <taxon>Microbispora</taxon>
    </lineage>
</organism>
<feature type="transmembrane region" description="Helical" evidence="1">
    <location>
        <begin position="55"/>
        <end position="80"/>
    </location>
</feature>
<gene>
    <name evidence="2" type="ORF">JOL79_29895</name>
</gene>
<feature type="transmembrane region" description="Helical" evidence="1">
    <location>
        <begin position="87"/>
        <end position="104"/>
    </location>
</feature>
<dbReference type="EMBL" id="JAFCNB010000025">
    <property type="protein sequence ID" value="MBP2708000.1"/>
    <property type="molecule type" value="Genomic_DNA"/>
</dbReference>
<reference evidence="2" key="1">
    <citation type="submission" date="2021-02" db="EMBL/GenBank/DDBJ databases">
        <title>Draft genome sequence of Microbispora sp. RL4-1S isolated from rice leaves in Thailand.</title>
        <authorList>
            <person name="Muangham S."/>
            <person name="Duangmal K."/>
        </authorList>
    </citation>
    <scope>NUCLEOTIDE SEQUENCE</scope>
    <source>
        <strain evidence="2">RL4-1S</strain>
    </source>
</reference>
<accession>A0A940WV73</accession>
<name>A0A940WV73_9ACTN</name>